<feature type="domain" description="DUF6533" evidence="2">
    <location>
        <begin position="17"/>
        <end position="62"/>
    </location>
</feature>
<keyword evidence="1" id="KW-0812">Transmembrane</keyword>
<dbReference type="AlphaFoldDB" id="A0A9P3LFG0"/>
<dbReference type="EMBL" id="BPQB01000033">
    <property type="protein sequence ID" value="GJE93506.1"/>
    <property type="molecule type" value="Genomic_DNA"/>
</dbReference>
<comment type="caution">
    <text evidence="3">The sequence shown here is derived from an EMBL/GenBank/DDBJ whole genome shotgun (WGS) entry which is preliminary data.</text>
</comment>
<feature type="transmembrane region" description="Helical" evidence="1">
    <location>
        <begin position="89"/>
        <end position="109"/>
    </location>
</feature>
<evidence type="ECO:0000313" key="3">
    <source>
        <dbReference type="EMBL" id="GJE93506.1"/>
    </source>
</evidence>
<accession>A0A9P3LFG0</accession>
<evidence type="ECO:0000313" key="4">
    <source>
        <dbReference type="Proteomes" id="UP000703269"/>
    </source>
</evidence>
<evidence type="ECO:0000256" key="1">
    <source>
        <dbReference type="SAM" id="Phobius"/>
    </source>
</evidence>
<sequence>MDNSPDNQLRDNRLSNYFDMISCTLAVYDLILTFDREVALVWQSPWSIIKALFLLTRYSTFIDIIIVIWQFLRPHISEKECQFVYESTGWLLLSGIFIAEVILMIRTWAVYQQRRAIAIGLAIWTIVTWVPNMASLGIFLKSLRYGPVPQAERDVPGSGCFVVSDSPIVFVCWALLMIFEAGILGMMIYKGTKSYRIGRDSSSVIFKTVFRDGTVFYLYLFVLSTANVIVIVTAPADLANLLSLPERMIHAILTARIILNLREIGSKDRSGWNTLSARVSDTGSTAIGGVEFAPDTTDGSDTFADRPAISDGTIAVDEELGAPYTVAEIPRDEV</sequence>
<dbReference type="Proteomes" id="UP000703269">
    <property type="component" value="Unassembled WGS sequence"/>
</dbReference>
<reference evidence="3 4" key="1">
    <citation type="submission" date="2021-08" db="EMBL/GenBank/DDBJ databases">
        <title>Draft Genome Sequence of Phanerochaete sordida strain YK-624.</title>
        <authorList>
            <person name="Mori T."/>
            <person name="Dohra H."/>
            <person name="Suzuki T."/>
            <person name="Kawagishi H."/>
            <person name="Hirai H."/>
        </authorList>
    </citation>
    <scope>NUCLEOTIDE SEQUENCE [LARGE SCALE GENOMIC DNA]</scope>
    <source>
        <strain evidence="3 4">YK-624</strain>
    </source>
</reference>
<dbReference type="OrthoDB" id="3350812at2759"/>
<dbReference type="InterPro" id="IPR045340">
    <property type="entry name" value="DUF6533"/>
</dbReference>
<dbReference type="Pfam" id="PF20151">
    <property type="entry name" value="DUF6533"/>
    <property type="match status" value="1"/>
</dbReference>
<organism evidence="3 4">
    <name type="scientific">Phanerochaete sordida</name>
    <dbReference type="NCBI Taxonomy" id="48140"/>
    <lineage>
        <taxon>Eukaryota</taxon>
        <taxon>Fungi</taxon>
        <taxon>Dikarya</taxon>
        <taxon>Basidiomycota</taxon>
        <taxon>Agaricomycotina</taxon>
        <taxon>Agaricomycetes</taxon>
        <taxon>Polyporales</taxon>
        <taxon>Phanerochaetaceae</taxon>
        <taxon>Phanerochaete</taxon>
    </lineage>
</organism>
<feature type="transmembrane region" description="Helical" evidence="1">
    <location>
        <begin position="116"/>
        <end position="140"/>
    </location>
</feature>
<keyword evidence="1" id="KW-1133">Transmembrane helix</keyword>
<protein>
    <recommendedName>
        <fullName evidence="2">DUF6533 domain-containing protein</fullName>
    </recommendedName>
</protein>
<proteinExistence type="predicted"/>
<keyword evidence="1" id="KW-0472">Membrane</keyword>
<gene>
    <name evidence="3" type="ORF">PsYK624_096650</name>
</gene>
<feature type="transmembrane region" description="Helical" evidence="1">
    <location>
        <begin position="46"/>
        <end position="69"/>
    </location>
</feature>
<evidence type="ECO:0000259" key="2">
    <source>
        <dbReference type="Pfam" id="PF20151"/>
    </source>
</evidence>
<feature type="transmembrane region" description="Helical" evidence="1">
    <location>
        <begin position="216"/>
        <end position="236"/>
    </location>
</feature>
<name>A0A9P3LFG0_9APHY</name>
<keyword evidence="4" id="KW-1185">Reference proteome</keyword>
<feature type="transmembrane region" description="Helical" evidence="1">
    <location>
        <begin position="168"/>
        <end position="189"/>
    </location>
</feature>